<comment type="caution">
    <text evidence="2">The sequence shown here is derived from an EMBL/GenBank/DDBJ whole genome shotgun (WGS) entry which is preliminary data.</text>
</comment>
<protein>
    <recommendedName>
        <fullName evidence="4">PEP-CTERM sorting domain-containing protein</fullName>
    </recommendedName>
</protein>
<gene>
    <name evidence="2" type="ORF">FHG71_01365</name>
</gene>
<evidence type="ECO:0000313" key="2">
    <source>
        <dbReference type="EMBL" id="TNC74808.1"/>
    </source>
</evidence>
<accession>A0A5C4NMY2</accession>
<name>A0A5C4NMY2_9RHOB</name>
<organism evidence="2 3">
    <name type="scientific">Rubellimicrobium roseum</name>
    <dbReference type="NCBI Taxonomy" id="687525"/>
    <lineage>
        <taxon>Bacteria</taxon>
        <taxon>Pseudomonadati</taxon>
        <taxon>Pseudomonadota</taxon>
        <taxon>Alphaproteobacteria</taxon>
        <taxon>Rhodobacterales</taxon>
        <taxon>Roseobacteraceae</taxon>
        <taxon>Rubellimicrobium</taxon>
    </lineage>
</organism>
<feature type="signal peptide" evidence="1">
    <location>
        <begin position="1"/>
        <end position="18"/>
    </location>
</feature>
<keyword evidence="1" id="KW-0732">Signal</keyword>
<feature type="chain" id="PRO_5023034542" description="PEP-CTERM sorting domain-containing protein" evidence="1">
    <location>
        <begin position="19"/>
        <end position="216"/>
    </location>
</feature>
<dbReference type="OrthoDB" id="7888497at2"/>
<evidence type="ECO:0000313" key="3">
    <source>
        <dbReference type="Proteomes" id="UP000305709"/>
    </source>
</evidence>
<dbReference type="AlphaFoldDB" id="A0A5C4NMY2"/>
<proteinExistence type="predicted"/>
<dbReference type="EMBL" id="VDFV01000001">
    <property type="protein sequence ID" value="TNC74808.1"/>
    <property type="molecule type" value="Genomic_DNA"/>
</dbReference>
<evidence type="ECO:0000256" key="1">
    <source>
        <dbReference type="SAM" id="SignalP"/>
    </source>
</evidence>
<dbReference type="RefSeq" id="WP_139079802.1">
    <property type="nucleotide sequence ID" value="NZ_VDFV01000001.1"/>
</dbReference>
<reference evidence="2 3" key="1">
    <citation type="submission" date="2019-06" db="EMBL/GenBank/DDBJ databases">
        <authorList>
            <person name="Jiang L."/>
        </authorList>
    </citation>
    <scope>NUCLEOTIDE SEQUENCE [LARGE SCALE GENOMIC DNA]</scope>
    <source>
        <strain evidence="2 3">YIM 48858</strain>
    </source>
</reference>
<evidence type="ECO:0008006" key="4">
    <source>
        <dbReference type="Google" id="ProtNLM"/>
    </source>
</evidence>
<sequence>MKTVIALALLFLATAVPAATIVAGSGPASGARLALSAADFAARGPCGSGLSVVDDGCAVVLADGTSKPAAHGRYDALGGPWIDSQDLSKVAWTVSHHRPFASLTFALTDAFDQNAADGLGASFFRLTAGDATWSIDGQEENGALHWLTVRFDAPVTTARLDFSTRLNDAWGVASASFELAPIPLPPAAPLLALGLGALATLGHRRPRPAREAAAPA</sequence>
<keyword evidence="3" id="KW-1185">Reference proteome</keyword>
<dbReference type="Proteomes" id="UP000305709">
    <property type="component" value="Unassembled WGS sequence"/>
</dbReference>